<keyword evidence="2" id="KW-1185">Reference proteome</keyword>
<proteinExistence type="predicted"/>
<protein>
    <submittedName>
        <fullName evidence="1">CPXCG motif-containing cysteine-rich protein</fullName>
    </submittedName>
</protein>
<gene>
    <name evidence="1" type="ORF">ACFSQS_00110</name>
</gene>
<dbReference type="Pfam" id="PF14255">
    <property type="entry name" value="Zn_ribbon_21"/>
    <property type="match status" value="1"/>
</dbReference>
<comment type="caution">
    <text evidence="1">The sequence shown here is derived from an EMBL/GenBank/DDBJ whole genome shotgun (WGS) entry which is preliminary data.</text>
</comment>
<accession>A0ABW5JPN7</accession>
<dbReference type="InterPro" id="IPR025990">
    <property type="entry name" value="zinc_ribbon_bacterial"/>
</dbReference>
<organism evidence="1 2">
    <name type="scientific">Gelatiniphilus marinus</name>
    <dbReference type="NCBI Taxonomy" id="1759464"/>
    <lineage>
        <taxon>Bacteria</taxon>
        <taxon>Pseudomonadati</taxon>
        <taxon>Bacteroidota</taxon>
        <taxon>Flavobacteriia</taxon>
        <taxon>Flavobacteriales</taxon>
        <taxon>Flavobacteriaceae</taxon>
        <taxon>Gelatiniphilus</taxon>
    </lineage>
</organism>
<dbReference type="EMBL" id="JBHULK010000001">
    <property type="protein sequence ID" value="MFD2533488.1"/>
    <property type="molecule type" value="Genomic_DNA"/>
</dbReference>
<reference evidence="2" key="1">
    <citation type="journal article" date="2019" name="Int. J. Syst. Evol. Microbiol.">
        <title>The Global Catalogue of Microorganisms (GCM) 10K type strain sequencing project: providing services to taxonomists for standard genome sequencing and annotation.</title>
        <authorList>
            <consortium name="The Broad Institute Genomics Platform"/>
            <consortium name="The Broad Institute Genome Sequencing Center for Infectious Disease"/>
            <person name="Wu L."/>
            <person name="Ma J."/>
        </authorList>
    </citation>
    <scope>NUCLEOTIDE SEQUENCE [LARGE SCALE GENOMIC DNA]</scope>
    <source>
        <strain evidence="2">KCTC 42903</strain>
    </source>
</reference>
<evidence type="ECO:0000313" key="1">
    <source>
        <dbReference type="EMBL" id="MFD2533488.1"/>
    </source>
</evidence>
<dbReference type="Proteomes" id="UP001597441">
    <property type="component" value="Unassembled WGS sequence"/>
</dbReference>
<sequence>MEAHYFTCPYCWETISMLLDSSVSNQVYIEDCEVCCNPIQVSVKFLNLKLTHFQADSIEQ</sequence>
<dbReference type="RefSeq" id="WP_388012194.1">
    <property type="nucleotide sequence ID" value="NZ_JBHUDT010000001.1"/>
</dbReference>
<evidence type="ECO:0000313" key="2">
    <source>
        <dbReference type="Proteomes" id="UP001597441"/>
    </source>
</evidence>
<name>A0ABW5JPN7_9FLAO</name>